<dbReference type="EC" id="2.4.-.-" evidence="3"/>
<dbReference type="Proteomes" id="UP001597357">
    <property type="component" value="Unassembled WGS sequence"/>
</dbReference>
<dbReference type="PANTHER" id="PTHR12526">
    <property type="entry name" value="GLYCOSYLTRANSFERASE"/>
    <property type="match status" value="1"/>
</dbReference>
<feature type="domain" description="Glycosyl transferase family 1" evidence="1">
    <location>
        <begin position="180"/>
        <end position="338"/>
    </location>
</feature>
<comment type="caution">
    <text evidence="3">The sequence shown here is derived from an EMBL/GenBank/DDBJ whole genome shotgun (WGS) entry which is preliminary data.</text>
</comment>
<dbReference type="InterPro" id="IPR028098">
    <property type="entry name" value="Glyco_trans_4-like_N"/>
</dbReference>
<dbReference type="SUPFAM" id="SSF53756">
    <property type="entry name" value="UDP-Glycosyltransferase/glycogen phosphorylase"/>
    <property type="match status" value="1"/>
</dbReference>
<organism evidence="3 4">
    <name type="scientific">Mesonia sediminis</name>
    <dbReference type="NCBI Taxonomy" id="1703946"/>
    <lineage>
        <taxon>Bacteria</taxon>
        <taxon>Pseudomonadati</taxon>
        <taxon>Bacteroidota</taxon>
        <taxon>Flavobacteriia</taxon>
        <taxon>Flavobacteriales</taxon>
        <taxon>Flavobacteriaceae</taxon>
        <taxon>Mesonia</taxon>
    </lineage>
</organism>
<keyword evidence="4" id="KW-1185">Reference proteome</keyword>
<evidence type="ECO:0000313" key="3">
    <source>
        <dbReference type="EMBL" id="MFD2698509.1"/>
    </source>
</evidence>
<dbReference type="Pfam" id="PF13439">
    <property type="entry name" value="Glyco_transf_4"/>
    <property type="match status" value="1"/>
</dbReference>
<gene>
    <name evidence="3" type="ORF">ACFSQ0_10935</name>
</gene>
<keyword evidence="3" id="KW-0328">Glycosyltransferase</keyword>
<evidence type="ECO:0000259" key="2">
    <source>
        <dbReference type="Pfam" id="PF13439"/>
    </source>
</evidence>
<dbReference type="EMBL" id="JBHULZ010000041">
    <property type="protein sequence ID" value="MFD2698509.1"/>
    <property type="molecule type" value="Genomic_DNA"/>
</dbReference>
<feature type="domain" description="Glycosyltransferase subfamily 4-like N-terminal" evidence="2">
    <location>
        <begin position="13"/>
        <end position="170"/>
    </location>
</feature>
<dbReference type="PANTHER" id="PTHR12526:SF630">
    <property type="entry name" value="GLYCOSYLTRANSFERASE"/>
    <property type="match status" value="1"/>
</dbReference>
<proteinExistence type="predicted"/>
<keyword evidence="3" id="KW-0808">Transferase</keyword>
<dbReference type="Gene3D" id="3.40.50.2000">
    <property type="entry name" value="Glycogen Phosphorylase B"/>
    <property type="match status" value="2"/>
</dbReference>
<reference evidence="4" key="1">
    <citation type="journal article" date="2019" name="Int. J. Syst. Evol. Microbiol.">
        <title>The Global Catalogue of Microorganisms (GCM) 10K type strain sequencing project: providing services to taxonomists for standard genome sequencing and annotation.</title>
        <authorList>
            <consortium name="The Broad Institute Genomics Platform"/>
            <consortium name="The Broad Institute Genome Sequencing Center for Infectious Disease"/>
            <person name="Wu L."/>
            <person name="Ma J."/>
        </authorList>
    </citation>
    <scope>NUCLEOTIDE SEQUENCE [LARGE SCALE GENOMIC DNA]</scope>
    <source>
        <strain evidence="4">KCTC 42255</strain>
    </source>
</reference>
<evidence type="ECO:0000259" key="1">
    <source>
        <dbReference type="Pfam" id="PF00534"/>
    </source>
</evidence>
<protein>
    <submittedName>
        <fullName evidence="3">Glycosyltransferase</fullName>
        <ecNumber evidence="3">2.4.-.-</ecNumber>
    </submittedName>
</protein>
<dbReference type="Pfam" id="PF00534">
    <property type="entry name" value="Glycos_transf_1"/>
    <property type="match status" value="1"/>
</dbReference>
<dbReference type="GO" id="GO:0016757">
    <property type="term" value="F:glycosyltransferase activity"/>
    <property type="evidence" value="ECO:0007669"/>
    <property type="project" value="UniProtKB-KW"/>
</dbReference>
<dbReference type="RefSeq" id="WP_379048186.1">
    <property type="nucleotide sequence ID" value="NZ_JBHULZ010000041.1"/>
</dbReference>
<evidence type="ECO:0000313" key="4">
    <source>
        <dbReference type="Proteomes" id="UP001597357"/>
    </source>
</evidence>
<accession>A0ABW5SGR7</accession>
<name>A0ABW5SGR7_9FLAO</name>
<sequence>MKILQIIDSLATGGAEKLLLDSLSLYREAGIEMDVLVLKDEDYPFMQQLEAMDSCKIYKLGSGSVYQPNHIFKIAKIIGQYDIAHVHLFPAQYWAVLAKQWSGASTKLIFTEHSTSNRRIRNRFSKPIEQYIYSKFDSIAVIADEVESALLKHISLSSDKVFKINNGVDILKYKKAEVQSRDQLNLSQKDFLVIQVSSFKYPKDQATVIKALSILPETVKLILVGDGPQRENCEALATRLGLSNRVCFLGNRNDVPALLKTADIVVLSSHYEGMSLSSIEGMASGRPFIASDVPGLAPIVKDAGLLFPVGDAETLAELILKLKHEPIFNQKIVEACQKRAAQYDIQIMVNQYIQLYEQILA</sequence>
<dbReference type="InterPro" id="IPR001296">
    <property type="entry name" value="Glyco_trans_1"/>
</dbReference>